<name>A0ABS7WRB3_9BACT</name>
<dbReference type="InterPro" id="IPR050950">
    <property type="entry name" value="HTH-type_LysR_regulators"/>
</dbReference>
<dbReference type="PANTHER" id="PTHR30419:SF8">
    <property type="entry name" value="NITROGEN ASSIMILATION TRANSCRIPTIONAL ACTIVATOR-RELATED"/>
    <property type="match status" value="1"/>
</dbReference>
<evidence type="ECO:0000313" key="6">
    <source>
        <dbReference type="EMBL" id="MBZ7987303.1"/>
    </source>
</evidence>
<evidence type="ECO:0000256" key="3">
    <source>
        <dbReference type="ARBA" id="ARBA00023125"/>
    </source>
</evidence>
<dbReference type="InterPro" id="IPR000847">
    <property type="entry name" value="LysR_HTH_N"/>
</dbReference>
<dbReference type="Pfam" id="PF00126">
    <property type="entry name" value="HTH_1"/>
    <property type="match status" value="1"/>
</dbReference>
<accession>A0ABS7WRB3</accession>
<feature type="domain" description="HTH lysR-type" evidence="5">
    <location>
        <begin position="1"/>
        <end position="58"/>
    </location>
</feature>
<dbReference type="Pfam" id="PF03466">
    <property type="entry name" value="LysR_substrate"/>
    <property type="match status" value="1"/>
</dbReference>
<evidence type="ECO:0000259" key="5">
    <source>
        <dbReference type="PROSITE" id="PS50931"/>
    </source>
</evidence>
<reference evidence="6 7" key="1">
    <citation type="submission" date="2020-07" db="EMBL/GenBank/DDBJ databases">
        <title>Transfer of Campylobacter canadensis to the novel genus Avispirillum gen. nov., that also includes two novel species recovered from migratory waterfowl: Avispirillum anseris sp. nov. and Avispirillum brantae sp. nov.</title>
        <authorList>
            <person name="Miller W.G."/>
            <person name="Chapman M.H."/>
            <person name="Yee E."/>
            <person name="Inglis G.D."/>
        </authorList>
    </citation>
    <scope>NUCLEOTIDE SEQUENCE [LARGE SCALE GENOMIC DNA]</scope>
    <source>
        <strain evidence="6 7">L283</strain>
    </source>
</reference>
<dbReference type="PRINTS" id="PR00039">
    <property type="entry name" value="HTHLYSR"/>
</dbReference>
<dbReference type="InterPro" id="IPR036388">
    <property type="entry name" value="WH-like_DNA-bd_sf"/>
</dbReference>
<gene>
    <name evidence="6" type="ORF">AVCANL283_04165</name>
</gene>
<dbReference type="SUPFAM" id="SSF53850">
    <property type="entry name" value="Periplasmic binding protein-like II"/>
    <property type="match status" value="1"/>
</dbReference>
<keyword evidence="4" id="KW-0804">Transcription</keyword>
<sequence>MNFRHMQLFLKIAKLQSFTKAANELKIPQPSLSQSIFALEKELKTTLFNRSTNPISLTESGKLYLKKASLINDMITELDNEILALNRAKSGQIRIALSQNAYNMLPTLLPQFCKRFGDADIKILQISSTLKIKQMIYDDEINLGVLILPLETKNLKYELIKSSNIFLALPSLHELSLKYKNQNLPKISISELKNEKFILPRNTQRSRIELDFIFNNLGFTPNILCETESFDIANSLVASGVGATFTISELIKKDQKDKIKLFDIESNTLNKTIAIVYKADKKLSSLELEFIKMAKNLGELNP</sequence>
<evidence type="ECO:0000313" key="7">
    <source>
        <dbReference type="Proteomes" id="UP000786183"/>
    </source>
</evidence>
<keyword evidence="2" id="KW-0805">Transcription regulation</keyword>
<dbReference type="Gene3D" id="1.10.10.10">
    <property type="entry name" value="Winged helix-like DNA-binding domain superfamily/Winged helix DNA-binding domain"/>
    <property type="match status" value="1"/>
</dbReference>
<organism evidence="6 7">
    <name type="scientific">Campylobacter canadensis</name>
    <dbReference type="NCBI Taxonomy" id="449520"/>
    <lineage>
        <taxon>Bacteria</taxon>
        <taxon>Pseudomonadati</taxon>
        <taxon>Campylobacterota</taxon>
        <taxon>Epsilonproteobacteria</taxon>
        <taxon>Campylobacterales</taxon>
        <taxon>Campylobacteraceae</taxon>
        <taxon>Campylobacter</taxon>
    </lineage>
</organism>
<dbReference type="InterPro" id="IPR036390">
    <property type="entry name" value="WH_DNA-bd_sf"/>
</dbReference>
<dbReference type="InterPro" id="IPR005119">
    <property type="entry name" value="LysR_subst-bd"/>
</dbReference>
<evidence type="ECO:0000256" key="2">
    <source>
        <dbReference type="ARBA" id="ARBA00023015"/>
    </source>
</evidence>
<dbReference type="CDD" id="cd05466">
    <property type="entry name" value="PBP2_LTTR_substrate"/>
    <property type="match status" value="1"/>
</dbReference>
<proteinExistence type="inferred from homology"/>
<dbReference type="EMBL" id="JACGBB010000006">
    <property type="protein sequence ID" value="MBZ7987303.1"/>
    <property type="molecule type" value="Genomic_DNA"/>
</dbReference>
<keyword evidence="7" id="KW-1185">Reference proteome</keyword>
<dbReference type="RefSeq" id="WP_224325301.1">
    <property type="nucleotide sequence ID" value="NZ_JACGBB010000006.1"/>
</dbReference>
<dbReference type="SUPFAM" id="SSF46785">
    <property type="entry name" value="Winged helix' DNA-binding domain"/>
    <property type="match status" value="1"/>
</dbReference>
<comment type="caution">
    <text evidence="6">The sequence shown here is derived from an EMBL/GenBank/DDBJ whole genome shotgun (WGS) entry which is preliminary data.</text>
</comment>
<comment type="similarity">
    <text evidence="1">Belongs to the LysR transcriptional regulatory family.</text>
</comment>
<protein>
    <submittedName>
        <fullName evidence="6">LysR family transcriptional regulator</fullName>
    </submittedName>
</protein>
<dbReference type="PROSITE" id="PS50931">
    <property type="entry name" value="HTH_LYSR"/>
    <property type="match status" value="1"/>
</dbReference>
<evidence type="ECO:0000256" key="4">
    <source>
        <dbReference type="ARBA" id="ARBA00023163"/>
    </source>
</evidence>
<dbReference type="PANTHER" id="PTHR30419">
    <property type="entry name" value="HTH-TYPE TRANSCRIPTIONAL REGULATOR YBHD"/>
    <property type="match status" value="1"/>
</dbReference>
<dbReference type="Gene3D" id="3.40.190.290">
    <property type="match status" value="1"/>
</dbReference>
<evidence type="ECO:0000256" key="1">
    <source>
        <dbReference type="ARBA" id="ARBA00009437"/>
    </source>
</evidence>
<keyword evidence="3" id="KW-0238">DNA-binding</keyword>
<dbReference type="Proteomes" id="UP000786183">
    <property type="component" value="Unassembled WGS sequence"/>
</dbReference>